<evidence type="ECO:0000313" key="1">
    <source>
        <dbReference type="EMBL" id="SFB71199.1"/>
    </source>
</evidence>
<name>A0A1I1D871_9BACT</name>
<sequence length="40" mass="4706">MHGSLFYWLAVNIYLINCYKDFNPNGFVRNSQKPLGLVSW</sequence>
<accession>A0A1I1D871</accession>
<evidence type="ECO:0000313" key="2">
    <source>
        <dbReference type="Proteomes" id="UP000199514"/>
    </source>
</evidence>
<keyword evidence="2" id="KW-1185">Reference proteome</keyword>
<protein>
    <submittedName>
        <fullName evidence="1">Uncharacterized protein</fullName>
    </submittedName>
</protein>
<dbReference type="AlphaFoldDB" id="A0A1I1D871"/>
<gene>
    <name evidence="1" type="ORF">SAMN05421780_10144</name>
</gene>
<reference evidence="1 2" key="1">
    <citation type="submission" date="2016-10" db="EMBL/GenBank/DDBJ databases">
        <authorList>
            <person name="de Groot N.N."/>
        </authorList>
    </citation>
    <scope>NUCLEOTIDE SEQUENCE [LARGE SCALE GENOMIC DNA]</scope>
    <source>
        <strain evidence="1 2">DSM 6793</strain>
    </source>
</reference>
<dbReference type="Proteomes" id="UP000199514">
    <property type="component" value="Unassembled WGS sequence"/>
</dbReference>
<dbReference type="EMBL" id="FOLE01000001">
    <property type="protein sequence ID" value="SFB71199.1"/>
    <property type="molecule type" value="Genomic_DNA"/>
</dbReference>
<organism evidence="1 2">
    <name type="scientific">Flexibacter flexilis DSM 6793</name>
    <dbReference type="NCBI Taxonomy" id="927664"/>
    <lineage>
        <taxon>Bacteria</taxon>
        <taxon>Pseudomonadati</taxon>
        <taxon>Bacteroidota</taxon>
        <taxon>Cytophagia</taxon>
        <taxon>Cytophagales</taxon>
        <taxon>Flexibacteraceae</taxon>
        <taxon>Flexibacter</taxon>
    </lineage>
</organism>
<proteinExistence type="predicted"/>